<keyword evidence="3" id="KW-0268">Exocytosis</keyword>
<dbReference type="AlphaFoldDB" id="A0AAN7FW40"/>
<dbReference type="Pfam" id="PF06046">
    <property type="entry name" value="Sec6"/>
    <property type="match status" value="1"/>
</dbReference>
<dbReference type="Gene3D" id="1.10.357.70">
    <property type="entry name" value="Exocyst complex component Sec6, C-terminal domain"/>
    <property type="match status" value="1"/>
</dbReference>
<feature type="coiled-coil region" evidence="4">
    <location>
        <begin position="61"/>
        <end position="91"/>
    </location>
</feature>
<evidence type="ECO:0000256" key="2">
    <source>
        <dbReference type="ARBA" id="ARBA00022448"/>
    </source>
</evidence>
<comment type="similarity">
    <text evidence="1">Belongs to the SEC6 family.</text>
</comment>
<dbReference type="GO" id="GO:0051601">
    <property type="term" value="P:exocyst localization"/>
    <property type="evidence" value="ECO:0007669"/>
    <property type="project" value="TreeGrafter"/>
</dbReference>
<organism evidence="5 6">
    <name type="scientific">Quercus rubra</name>
    <name type="common">Northern red oak</name>
    <name type="synonym">Quercus borealis</name>
    <dbReference type="NCBI Taxonomy" id="3512"/>
    <lineage>
        <taxon>Eukaryota</taxon>
        <taxon>Viridiplantae</taxon>
        <taxon>Streptophyta</taxon>
        <taxon>Embryophyta</taxon>
        <taxon>Tracheophyta</taxon>
        <taxon>Spermatophyta</taxon>
        <taxon>Magnoliopsida</taxon>
        <taxon>eudicotyledons</taxon>
        <taxon>Gunneridae</taxon>
        <taxon>Pentapetalae</taxon>
        <taxon>rosids</taxon>
        <taxon>fabids</taxon>
        <taxon>Fagales</taxon>
        <taxon>Fagaceae</taxon>
        <taxon>Quercus</taxon>
    </lineage>
</organism>
<dbReference type="GO" id="GO:0000145">
    <property type="term" value="C:exocyst"/>
    <property type="evidence" value="ECO:0007669"/>
    <property type="project" value="InterPro"/>
</dbReference>
<dbReference type="FunFam" id="1.10.357.50:FF:000003">
    <property type="entry name" value="Exocyst complex component SEC6"/>
    <property type="match status" value="1"/>
</dbReference>
<keyword evidence="2" id="KW-0813">Transport</keyword>
<evidence type="ECO:0000256" key="1">
    <source>
        <dbReference type="ARBA" id="ARBA00009447"/>
    </source>
</evidence>
<dbReference type="PANTHER" id="PTHR21292:SF1">
    <property type="entry name" value="EXOCYST COMPLEX COMPONENT 3"/>
    <property type="match status" value="1"/>
</dbReference>
<dbReference type="FunFam" id="1.10.357.70:FF:000002">
    <property type="entry name" value="Exocyst complex component SEC6"/>
    <property type="match status" value="1"/>
</dbReference>
<dbReference type="InterPro" id="IPR042532">
    <property type="entry name" value="EXOC3/Sec6_C"/>
</dbReference>
<dbReference type="GO" id="GO:0006887">
    <property type="term" value="P:exocytosis"/>
    <property type="evidence" value="ECO:0007669"/>
    <property type="project" value="UniProtKB-KW"/>
</dbReference>
<evidence type="ECO:0000313" key="6">
    <source>
        <dbReference type="Proteomes" id="UP001324115"/>
    </source>
</evidence>
<dbReference type="InterPro" id="IPR010326">
    <property type="entry name" value="EXOC3/Sec6"/>
</dbReference>
<accession>A0AAN7FW40</accession>
<name>A0AAN7FW40_QUERU</name>
<evidence type="ECO:0008006" key="7">
    <source>
        <dbReference type="Google" id="ProtNLM"/>
    </source>
</evidence>
<reference evidence="5 6" key="1">
    <citation type="journal article" date="2023" name="G3 (Bethesda)">
        <title>A haplotype-resolved chromosome-scale genome for Quercus rubra L. provides insights into the genetics of adaptive traits for red oak species.</title>
        <authorList>
            <person name="Kapoor B."/>
            <person name="Jenkins J."/>
            <person name="Schmutz J."/>
            <person name="Zhebentyayeva T."/>
            <person name="Kuelheim C."/>
            <person name="Coggeshall M."/>
            <person name="Heim C."/>
            <person name="Lasky J.R."/>
            <person name="Leites L."/>
            <person name="Islam-Faridi N."/>
            <person name="Romero-Severson J."/>
            <person name="DeLeo V.L."/>
            <person name="Lucas S.M."/>
            <person name="Lazic D."/>
            <person name="Gailing O."/>
            <person name="Carlson J."/>
            <person name="Staton M."/>
        </authorList>
    </citation>
    <scope>NUCLEOTIDE SEQUENCE [LARGE SCALE GENOMIC DNA]</scope>
    <source>
        <strain evidence="5">Pseudo-F2</strain>
    </source>
</reference>
<comment type="caution">
    <text evidence="5">The sequence shown here is derived from an EMBL/GenBank/DDBJ whole genome shotgun (WGS) entry which is preliminary data.</text>
</comment>
<dbReference type="Proteomes" id="UP001324115">
    <property type="component" value="Unassembled WGS sequence"/>
</dbReference>
<dbReference type="PANTHER" id="PTHR21292">
    <property type="entry name" value="EXOCYST COMPLEX COMPONENT SEC6-RELATED"/>
    <property type="match status" value="1"/>
</dbReference>
<evidence type="ECO:0000256" key="4">
    <source>
        <dbReference type="SAM" id="Coils"/>
    </source>
</evidence>
<evidence type="ECO:0000256" key="3">
    <source>
        <dbReference type="ARBA" id="ARBA00022483"/>
    </source>
</evidence>
<keyword evidence="6" id="KW-1185">Reference proteome</keyword>
<dbReference type="Gene3D" id="1.10.357.50">
    <property type="match status" value="1"/>
</dbReference>
<dbReference type="EMBL" id="JAXUIC010000002">
    <property type="protein sequence ID" value="KAK4601560.1"/>
    <property type="molecule type" value="Genomic_DNA"/>
</dbReference>
<evidence type="ECO:0000313" key="5">
    <source>
        <dbReference type="EMBL" id="KAK4601560.1"/>
    </source>
</evidence>
<dbReference type="GO" id="GO:0000149">
    <property type="term" value="F:SNARE binding"/>
    <property type="evidence" value="ECO:0007669"/>
    <property type="project" value="TreeGrafter"/>
</dbReference>
<gene>
    <name evidence="5" type="ORF">RGQ29_010924</name>
</gene>
<keyword evidence="4" id="KW-0175">Coiled coil</keyword>
<protein>
    <recommendedName>
        <fullName evidence="7">Exocyst complex component Sec6</fullName>
    </recommendedName>
</protein>
<proteinExistence type="inferred from homology"/>
<sequence length="744" mass="85212">MMAEDLGVEAKESAVREVAKLLPLPELLQSIASIKADYITRQQVEQAQAGLESLSSSEKTIDQLRENFVSIEKLCQECQNLIENHDQIKLLSNARNNLNTTLKDVEGMMSISVEAAEARDSLSDDKELVNTYERLTALDGKRRFALAAAASHKEEVGRLREYFEDVDQTWETFEKILWGHISNFYKLSKESPQTLVRALRVVEMQEILDQQLAEEAAEAEGVGALASIANPRRTAKKSTNVTVSSKNITPQQKLKVQEKDYKDKCYEQIRKTVEGRFNKLLTELVFEDLKAALEEARTIGEELGDIYDYVAPCFPPRYEIFQLMVNLYTERFIQMLRLLSDRANELTNIEILKVTGWVVEYQDNLIGLGVDDSLAQVCSESGAMDPLMNAYVERMQATTRKWYLNILEADKVQPPKKTEDGKLYTPAAVDLFRILGEQVQIVRDNSTDVMLYRIALAIIQVMIDFQAAERKRLEEPASEVGLEPLCAMINNNLRCYDLAMELSNSTMEALPQNYAEQVNFEDTCKGFLEFAKEAVHQTVRVIFEDPGVQELLVKLYQKEWCEGQVTEYLVATFSDYFTDVKMYIEERSFRRFVEACLEETVIVYVDHLLIQRGYIKEETIERMRLDEEVLMDFFREYITVSKVENRVRILSDLRELASAESLDTFTLIYTNILEHQPDCPPEVVEKLVGLREGIPRKDAKEVVQECKEIYENSLVDGNPPKAGFVFPKVKFLSASKGSIWRKLT</sequence>